<dbReference type="AlphaFoldDB" id="A0A834I8I3"/>
<evidence type="ECO:0000313" key="2">
    <source>
        <dbReference type="EMBL" id="KAF7274641.1"/>
    </source>
</evidence>
<feature type="region of interest" description="Disordered" evidence="1">
    <location>
        <begin position="1"/>
        <end position="265"/>
    </location>
</feature>
<keyword evidence="3" id="KW-1185">Reference proteome</keyword>
<evidence type="ECO:0000313" key="3">
    <source>
        <dbReference type="Proteomes" id="UP000625711"/>
    </source>
</evidence>
<comment type="caution">
    <text evidence="2">The sequence shown here is derived from an EMBL/GenBank/DDBJ whole genome shotgun (WGS) entry which is preliminary data.</text>
</comment>
<feature type="compositionally biased region" description="Basic and acidic residues" evidence="1">
    <location>
        <begin position="15"/>
        <end position="34"/>
    </location>
</feature>
<accession>A0A834I8I3</accession>
<feature type="compositionally biased region" description="Polar residues" evidence="1">
    <location>
        <begin position="255"/>
        <end position="264"/>
    </location>
</feature>
<feature type="compositionally biased region" description="Basic and acidic residues" evidence="1">
    <location>
        <begin position="404"/>
        <end position="425"/>
    </location>
</feature>
<reference evidence="2" key="1">
    <citation type="submission" date="2020-08" db="EMBL/GenBank/DDBJ databases">
        <title>Genome sequencing and assembly of the red palm weevil Rhynchophorus ferrugineus.</title>
        <authorList>
            <person name="Dias G.B."/>
            <person name="Bergman C.M."/>
            <person name="Manee M."/>
        </authorList>
    </citation>
    <scope>NUCLEOTIDE SEQUENCE</scope>
    <source>
        <strain evidence="2">AA-2017</strain>
        <tissue evidence="2">Whole larva</tissue>
    </source>
</reference>
<gene>
    <name evidence="2" type="ORF">GWI33_012687</name>
</gene>
<sequence>MEGEIQSKPPQENGAKVEEKAEEVKALEKEDIKTAKTKTPPATRSRSRTPQIAKDDEPKLKKEEKRPNMKKIEEETSNHSHSERKSRRSDKQEKKEKETKEVVVLVETDKQADDGAKSNESPEVVEAVEAKEAKRTSPRKRDKPEEAKNKQPESETVEAEVEATTPCKNEAAPRADGEDMEPLVLATDEPDPELQFDEASDPESGGGSPVLVRCKTRRSHTRNIPTPKTPKPADSDPDKCSKPQIEHADGESTRTENLNDTNDSLGIGDISTRVEVGSDVTRLNYILDNESVVGDDQEYLDSIREKSLRDTLRGLSPRRPIRSSGADSYRVRALRNNQSKSRFSTNNSDDRPVYLTATKRKRSISPDHAKRFKSGELPTSGFLSSTFRGWFLAEPTSSTPKLTAYKDESKDIHEEIKDTDGDNSNKKGAGCSVM</sequence>
<dbReference type="Proteomes" id="UP000625711">
    <property type="component" value="Unassembled WGS sequence"/>
</dbReference>
<feature type="region of interest" description="Disordered" evidence="1">
    <location>
        <begin position="401"/>
        <end position="434"/>
    </location>
</feature>
<dbReference type="EMBL" id="JAACXV010012423">
    <property type="protein sequence ID" value="KAF7274641.1"/>
    <property type="molecule type" value="Genomic_DNA"/>
</dbReference>
<feature type="compositionally biased region" description="Basic and acidic residues" evidence="1">
    <location>
        <begin position="231"/>
        <end position="254"/>
    </location>
</feature>
<name>A0A834I8I3_RHYFE</name>
<feature type="compositionally biased region" description="Acidic residues" evidence="1">
    <location>
        <begin position="188"/>
        <end position="201"/>
    </location>
</feature>
<feature type="compositionally biased region" description="Basic and acidic residues" evidence="1">
    <location>
        <begin position="53"/>
        <end position="117"/>
    </location>
</feature>
<dbReference type="OrthoDB" id="6778555at2759"/>
<organism evidence="2 3">
    <name type="scientific">Rhynchophorus ferrugineus</name>
    <name type="common">Red palm weevil</name>
    <name type="synonym">Curculio ferrugineus</name>
    <dbReference type="NCBI Taxonomy" id="354439"/>
    <lineage>
        <taxon>Eukaryota</taxon>
        <taxon>Metazoa</taxon>
        <taxon>Ecdysozoa</taxon>
        <taxon>Arthropoda</taxon>
        <taxon>Hexapoda</taxon>
        <taxon>Insecta</taxon>
        <taxon>Pterygota</taxon>
        <taxon>Neoptera</taxon>
        <taxon>Endopterygota</taxon>
        <taxon>Coleoptera</taxon>
        <taxon>Polyphaga</taxon>
        <taxon>Cucujiformia</taxon>
        <taxon>Curculionidae</taxon>
        <taxon>Dryophthorinae</taxon>
        <taxon>Rhynchophorus</taxon>
    </lineage>
</organism>
<feature type="compositionally biased region" description="Basic and acidic residues" evidence="1">
    <location>
        <begin position="142"/>
        <end position="153"/>
    </location>
</feature>
<proteinExistence type="predicted"/>
<protein>
    <submittedName>
        <fullName evidence="2">Uncharacterized protein</fullName>
    </submittedName>
</protein>
<evidence type="ECO:0000256" key="1">
    <source>
        <dbReference type="SAM" id="MobiDB-lite"/>
    </source>
</evidence>